<dbReference type="InterPro" id="IPR036390">
    <property type="entry name" value="WH_DNA-bd_sf"/>
</dbReference>
<name>A0ABW7DRJ1_9FIRM</name>
<gene>
    <name evidence="5" type="ORF">ACGTZG_10605</name>
</gene>
<keyword evidence="6" id="KW-1185">Reference proteome</keyword>
<dbReference type="Gene3D" id="1.10.10.10">
    <property type="entry name" value="Winged helix-like DNA-binding domain superfamily/Winged helix DNA-binding domain"/>
    <property type="match status" value="1"/>
</dbReference>
<dbReference type="InterPro" id="IPR001034">
    <property type="entry name" value="DeoR_HTH"/>
</dbReference>
<dbReference type="InterPro" id="IPR050313">
    <property type="entry name" value="Carb_Metab_HTH_regulators"/>
</dbReference>
<feature type="domain" description="HTH deoR-type" evidence="4">
    <location>
        <begin position="16"/>
        <end position="71"/>
    </location>
</feature>
<dbReference type="Pfam" id="PF08220">
    <property type="entry name" value="HTH_DeoR"/>
    <property type="match status" value="1"/>
</dbReference>
<dbReference type="InterPro" id="IPR014036">
    <property type="entry name" value="DeoR-like_C"/>
</dbReference>
<dbReference type="SUPFAM" id="SSF100950">
    <property type="entry name" value="NagB/RpiA/CoA transferase-like"/>
    <property type="match status" value="1"/>
</dbReference>
<dbReference type="InterPro" id="IPR036388">
    <property type="entry name" value="WH-like_DNA-bd_sf"/>
</dbReference>
<evidence type="ECO:0000313" key="6">
    <source>
        <dbReference type="Proteomes" id="UP001605989"/>
    </source>
</evidence>
<dbReference type="PANTHER" id="PTHR30363:SF44">
    <property type="entry name" value="AGA OPERON TRANSCRIPTIONAL REPRESSOR-RELATED"/>
    <property type="match status" value="1"/>
</dbReference>
<reference evidence="5 6" key="1">
    <citation type="submission" date="2024-10" db="EMBL/GenBank/DDBJ databases">
        <authorList>
            <person name="Sang B.-I."/>
            <person name="Prabhaharan D."/>
        </authorList>
    </citation>
    <scope>NUCLEOTIDE SEQUENCE [LARGE SCALE GENOMIC DNA]</scope>
    <source>
        <strain evidence="5 6">MH</strain>
    </source>
</reference>
<dbReference type="SUPFAM" id="SSF46785">
    <property type="entry name" value="Winged helix' DNA-binding domain"/>
    <property type="match status" value="1"/>
</dbReference>
<dbReference type="EMBL" id="JBIEKR010000009">
    <property type="protein sequence ID" value="MFG6273642.1"/>
    <property type="molecule type" value="Genomic_DNA"/>
</dbReference>
<evidence type="ECO:0000256" key="3">
    <source>
        <dbReference type="ARBA" id="ARBA00023163"/>
    </source>
</evidence>
<evidence type="ECO:0000259" key="4">
    <source>
        <dbReference type="PROSITE" id="PS51000"/>
    </source>
</evidence>
<proteinExistence type="predicted"/>
<dbReference type="PRINTS" id="PR00037">
    <property type="entry name" value="HTHLACR"/>
</dbReference>
<organism evidence="5 6">
    <name type="scientific">Megasphaera hexanoica</name>
    <dbReference type="NCBI Taxonomy" id="1675036"/>
    <lineage>
        <taxon>Bacteria</taxon>
        <taxon>Bacillati</taxon>
        <taxon>Bacillota</taxon>
        <taxon>Negativicutes</taxon>
        <taxon>Veillonellales</taxon>
        <taxon>Veillonellaceae</taxon>
        <taxon>Megasphaera</taxon>
    </lineage>
</organism>
<keyword evidence="3" id="KW-0804">Transcription</keyword>
<dbReference type="Gene3D" id="3.40.50.1360">
    <property type="match status" value="1"/>
</dbReference>
<dbReference type="RefSeq" id="WP_257536606.1">
    <property type="nucleotide sequence ID" value="NZ_CP011940.1"/>
</dbReference>
<comment type="caution">
    <text evidence="5">The sequence shown here is derived from an EMBL/GenBank/DDBJ whole genome shotgun (WGS) entry which is preliminary data.</text>
</comment>
<accession>A0ABW7DRJ1</accession>
<dbReference type="InterPro" id="IPR018356">
    <property type="entry name" value="Tscrpt_reg_HTH_DeoR_CS"/>
</dbReference>
<dbReference type="InterPro" id="IPR037171">
    <property type="entry name" value="NagB/RpiA_transferase-like"/>
</dbReference>
<dbReference type="GO" id="GO:0003677">
    <property type="term" value="F:DNA binding"/>
    <property type="evidence" value="ECO:0007669"/>
    <property type="project" value="UniProtKB-KW"/>
</dbReference>
<dbReference type="Proteomes" id="UP001605989">
    <property type="component" value="Unassembled WGS sequence"/>
</dbReference>
<keyword evidence="2 5" id="KW-0238">DNA-binding</keyword>
<evidence type="ECO:0000256" key="2">
    <source>
        <dbReference type="ARBA" id="ARBA00023125"/>
    </source>
</evidence>
<protein>
    <submittedName>
        <fullName evidence="5">DeoR/GlpR family DNA-binding transcription regulator</fullName>
    </submittedName>
</protein>
<dbReference type="SMART" id="SM00420">
    <property type="entry name" value="HTH_DEOR"/>
    <property type="match status" value="1"/>
</dbReference>
<dbReference type="SMART" id="SM01134">
    <property type="entry name" value="DeoRC"/>
    <property type="match status" value="1"/>
</dbReference>
<keyword evidence="1" id="KW-0805">Transcription regulation</keyword>
<sequence>MFVFVNTTRRCVKIVPVQRRQCIMDELYAQQVVTVQALAEKLQVAPMTIRRDLHLLEQQGLIKKSHGGAVLAESSVQEAAYHNRQQVHRKEKQQIAAAALAKVDDAMCLYLDAGTTNYELAVLISGKRWSSLTVVTNDLAIAQTLTPAQGITVILLGGKIDASSCAVCGPLAAQMAGQFHFDISFLGTQAITPDWHIMTANAEKISIKKICMNVSDKVILLADHSKFRKHKIYTIASIFDMAAIISDYLPTRQEQDILQKHGVTFYHV</sequence>
<dbReference type="PROSITE" id="PS51000">
    <property type="entry name" value="HTH_DEOR_2"/>
    <property type="match status" value="1"/>
</dbReference>
<evidence type="ECO:0000256" key="1">
    <source>
        <dbReference type="ARBA" id="ARBA00023015"/>
    </source>
</evidence>
<dbReference type="Pfam" id="PF00455">
    <property type="entry name" value="DeoRC"/>
    <property type="match status" value="1"/>
</dbReference>
<dbReference type="PANTHER" id="PTHR30363">
    <property type="entry name" value="HTH-TYPE TRANSCRIPTIONAL REGULATOR SRLR-RELATED"/>
    <property type="match status" value="1"/>
</dbReference>
<evidence type="ECO:0000313" key="5">
    <source>
        <dbReference type="EMBL" id="MFG6273642.1"/>
    </source>
</evidence>
<dbReference type="PROSITE" id="PS00894">
    <property type="entry name" value="HTH_DEOR_1"/>
    <property type="match status" value="1"/>
</dbReference>